<dbReference type="InterPro" id="IPR029064">
    <property type="entry name" value="Ribosomal_eL30-like_sf"/>
</dbReference>
<evidence type="ECO:0000256" key="2">
    <source>
        <dbReference type="ARBA" id="ARBA00013382"/>
    </source>
</evidence>
<evidence type="ECO:0000256" key="3">
    <source>
        <dbReference type="ARBA" id="ARBA00022917"/>
    </source>
</evidence>
<name>A0A834Y1E0_APHGI</name>
<feature type="compositionally biased region" description="Basic and acidic residues" evidence="4">
    <location>
        <begin position="1"/>
        <end position="12"/>
    </location>
</feature>
<evidence type="ECO:0000256" key="4">
    <source>
        <dbReference type="SAM" id="MobiDB-lite"/>
    </source>
</evidence>
<organism evidence="7 8">
    <name type="scientific">Aphidius gifuensis</name>
    <name type="common">Parasitoid wasp</name>
    <dbReference type="NCBI Taxonomy" id="684658"/>
    <lineage>
        <taxon>Eukaryota</taxon>
        <taxon>Metazoa</taxon>
        <taxon>Ecdysozoa</taxon>
        <taxon>Arthropoda</taxon>
        <taxon>Hexapoda</taxon>
        <taxon>Insecta</taxon>
        <taxon>Pterygota</taxon>
        <taxon>Neoptera</taxon>
        <taxon>Endopterygota</taxon>
        <taxon>Hymenoptera</taxon>
        <taxon>Apocrita</taxon>
        <taxon>Ichneumonoidea</taxon>
        <taxon>Braconidae</taxon>
        <taxon>Aphidiinae</taxon>
        <taxon>Aphidius</taxon>
    </lineage>
</organism>
<evidence type="ECO:0000313" key="7">
    <source>
        <dbReference type="EMBL" id="KAF7996085.1"/>
    </source>
</evidence>
<dbReference type="GO" id="GO:0003747">
    <property type="term" value="F:translation release factor activity"/>
    <property type="evidence" value="ECO:0007669"/>
    <property type="project" value="InterPro"/>
</dbReference>
<dbReference type="InterPro" id="IPR004403">
    <property type="entry name" value="Peptide_chain-rel_eRF1/aRF1"/>
</dbReference>
<dbReference type="Pfam" id="PF03463">
    <property type="entry name" value="eRF1_1"/>
    <property type="match status" value="1"/>
</dbReference>
<feature type="region of interest" description="Disordered" evidence="4">
    <location>
        <begin position="1"/>
        <end position="32"/>
    </location>
</feature>
<reference evidence="7 8" key="1">
    <citation type="submission" date="2020-08" db="EMBL/GenBank/DDBJ databases">
        <title>Aphidius gifuensis genome sequencing and assembly.</title>
        <authorList>
            <person name="Du Z."/>
        </authorList>
    </citation>
    <scope>NUCLEOTIDE SEQUENCE [LARGE SCALE GENOMIC DNA]</scope>
    <source>
        <strain evidence="7">YNYX2018</strain>
        <tissue evidence="7">Adults</tissue>
    </source>
</reference>
<dbReference type="AlphaFoldDB" id="A0A834Y1E0"/>
<dbReference type="Proteomes" id="UP000639338">
    <property type="component" value="Unassembled WGS sequence"/>
</dbReference>
<evidence type="ECO:0000256" key="1">
    <source>
        <dbReference type="ARBA" id="ARBA00005326"/>
    </source>
</evidence>
<sequence length="386" mass="43828">DNHIINNKENKKCNSSVVDDDKQEEGGAETDNVKNGVQQKQNIAKSNHIINNKENKKLPLNGVVIFYSKTVDENGKKIEDHVCFEPYEKINEFLYSCDYKFNIEPLLGLIPKDYKFGFIIMDGKGIFIGTLQQNSKEILRKFTVKSLKKHGRKNGLKYDEQINKAATECFILNDKLDIDELILAGADGYNPQITQSDMLNQYYEKSQNSGKFCSGVKNTLKALNDRNVKTLLCWEKLTVRRYVFVNKTNPAEKEIKRGLRCRPRGRPGNRGRLCGHPRDRGLGAREDIQAVDIGIAENNNVVQRDQAADAYDHQEEINRRQMVGPHLLLNAALPVSDESDDSDLEPVIEIIVNAQPNNEERNIQEPQPVVVDDDNLSVNADDPEYI</sequence>
<accession>A0A834Y1E0</accession>
<dbReference type="EMBL" id="JACMRX010000002">
    <property type="protein sequence ID" value="KAF7996085.1"/>
    <property type="molecule type" value="Genomic_DNA"/>
</dbReference>
<feature type="domain" description="eRF1/Pelota-like N-terminal" evidence="5">
    <location>
        <begin position="28"/>
        <end position="108"/>
    </location>
</feature>
<evidence type="ECO:0000259" key="5">
    <source>
        <dbReference type="Pfam" id="PF03463"/>
    </source>
</evidence>
<dbReference type="InterPro" id="IPR042226">
    <property type="entry name" value="eFR1_2_sf"/>
</dbReference>
<dbReference type="Gene3D" id="3.30.1330.30">
    <property type="match status" value="1"/>
</dbReference>
<keyword evidence="3" id="KW-0648">Protein biosynthesis</keyword>
<evidence type="ECO:0000259" key="6">
    <source>
        <dbReference type="Pfam" id="PF03464"/>
    </source>
</evidence>
<dbReference type="PANTHER" id="PTHR10113">
    <property type="entry name" value="PEPTIDE CHAIN RELEASE FACTOR SUBUNIT 1"/>
    <property type="match status" value="1"/>
</dbReference>
<gene>
    <name evidence="7" type="ORF">HCN44_009921</name>
</gene>
<evidence type="ECO:0000313" key="8">
    <source>
        <dbReference type="Proteomes" id="UP000639338"/>
    </source>
</evidence>
<dbReference type="InterPro" id="IPR005140">
    <property type="entry name" value="eRF1_Pelota-like_N"/>
</dbReference>
<keyword evidence="8" id="KW-1185">Reference proteome</keyword>
<dbReference type="InterPro" id="IPR005141">
    <property type="entry name" value="eRF1_2"/>
</dbReference>
<protein>
    <recommendedName>
        <fullName evidence="2">Eukaryotic peptide chain release factor subunit 1</fullName>
    </recommendedName>
</protein>
<feature type="non-terminal residue" evidence="7">
    <location>
        <position position="386"/>
    </location>
</feature>
<dbReference type="SUPFAM" id="SSF53137">
    <property type="entry name" value="Translational machinery components"/>
    <property type="match status" value="1"/>
</dbReference>
<dbReference type="Gene3D" id="3.30.960.10">
    <property type="entry name" value="eRF1 domain 1"/>
    <property type="match status" value="1"/>
</dbReference>
<dbReference type="Pfam" id="PF03464">
    <property type="entry name" value="eRF1_2"/>
    <property type="match status" value="1"/>
</dbReference>
<dbReference type="SUPFAM" id="SSF55315">
    <property type="entry name" value="L30e-like"/>
    <property type="match status" value="1"/>
</dbReference>
<dbReference type="Gene3D" id="3.30.420.60">
    <property type="entry name" value="eRF1 domain 2"/>
    <property type="match status" value="1"/>
</dbReference>
<dbReference type="OrthoDB" id="10254527at2759"/>
<comment type="similarity">
    <text evidence="1">Belongs to the eukaryotic release factor 1 family.</text>
</comment>
<feature type="domain" description="eRF1" evidence="6">
    <location>
        <begin position="115"/>
        <end position="205"/>
    </location>
</feature>
<proteinExistence type="inferred from homology"/>
<dbReference type="InterPro" id="IPR024049">
    <property type="entry name" value="eRF1_1_sf"/>
</dbReference>
<dbReference type="SUPFAM" id="SSF55481">
    <property type="entry name" value="N-terminal domain of eukaryotic peptide chain release factor subunit 1, ERF1"/>
    <property type="match status" value="1"/>
</dbReference>
<comment type="caution">
    <text evidence="7">The sequence shown here is derived from an EMBL/GenBank/DDBJ whole genome shotgun (WGS) entry which is preliminary data.</text>
</comment>